<proteinExistence type="predicted"/>
<dbReference type="OrthoDB" id="3485856at2759"/>
<sequence length="217" mass="24279">MMLARSAFCLRPGSLLVTSSQGLRFRRISNGLTLRAVIGLDLNYRGKESTVSMWRPKFFQEDGEEFETMEVMQEIGYQPFRSAEGSPADPDACLTLRLRDFATDELPLSHEHAALSISYGQLHDDLTRAEEMQSVRDPNKGAKSSRKRKKRKPSSSPRDIIRSDDEAAYALQEQQADERAAAEDTDFSAPAPKRRASKRTEVCALDDSISHTSIALP</sequence>
<gene>
    <name evidence="2" type="ORF">B0T10DRAFT_569115</name>
</gene>
<reference evidence="2 3" key="1">
    <citation type="journal article" date="2021" name="Nat. Commun.">
        <title>Genetic determinants of endophytism in the Arabidopsis root mycobiome.</title>
        <authorList>
            <person name="Mesny F."/>
            <person name="Miyauchi S."/>
            <person name="Thiergart T."/>
            <person name="Pickel B."/>
            <person name="Atanasova L."/>
            <person name="Karlsson M."/>
            <person name="Huettel B."/>
            <person name="Barry K.W."/>
            <person name="Haridas S."/>
            <person name="Chen C."/>
            <person name="Bauer D."/>
            <person name="Andreopoulos W."/>
            <person name="Pangilinan J."/>
            <person name="LaButti K."/>
            <person name="Riley R."/>
            <person name="Lipzen A."/>
            <person name="Clum A."/>
            <person name="Drula E."/>
            <person name="Henrissat B."/>
            <person name="Kohler A."/>
            <person name="Grigoriev I.V."/>
            <person name="Martin F.M."/>
            <person name="Hacquard S."/>
        </authorList>
    </citation>
    <scope>NUCLEOTIDE SEQUENCE [LARGE SCALE GENOMIC DNA]</scope>
    <source>
        <strain evidence="2 3">MPI-CAGE-CH-0241</strain>
    </source>
</reference>
<comment type="caution">
    <text evidence="2">The sequence shown here is derived from an EMBL/GenBank/DDBJ whole genome shotgun (WGS) entry which is preliminary data.</text>
</comment>
<accession>A0A9P9AI01</accession>
<organism evidence="2 3">
    <name type="scientific">Thelonectria olida</name>
    <dbReference type="NCBI Taxonomy" id="1576542"/>
    <lineage>
        <taxon>Eukaryota</taxon>
        <taxon>Fungi</taxon>
        <taxon>Dikarya</taxon>
        <taxon>Ascomycota</taxon>
        <taxon>Pezizomycotina</taxon>
        <taxon>Sordariomycetes</taxon>
        <taxon>Hypocreomycetidae</taxon>
        <taxon>Hypocreales</taxon>
        <taxon>Nectriaceae</taxon>
        <taxon>Thelonectria</taxon>
    </lineage>
</organism>
<protein>
    <submittedName>
        <fullName evidence="2">Uncharacterized protein</fullName>
    </submittedName>
</protein>
<evidence type="ECO:0000256" key="1">
    <source>
        <dbReference type="SAM" id="MobiDB-lite"/>
    </source>
</evidence>
<feature type="region of interest" description="Disordered" evidence="1">
    <location>
        <begin position="130"/>
        <end position="217"/>
    </location>
</feature>
<dbReference type="EMBL" id="JAGPYM010000082">
    <property type="protein sequence ID" value="KAH6868981.1"/>
    <property type="molecule type" value="Genomic_DNA"/>
</dbReference>
<dbReference type="AlphaFoldDB" id="A0A9P9AI01"/>
<feature type="compositionally biased region" description="Basic and acidic residues" evidence="1">
    <location>
        <begin position="130"/>
        <end position="140"/>
    </location>
</feature>
<evidence type="ECO:0000313" key="2">
    <source>
        <dbReference type="EMBL" id="KAH6868981.1"/>
    </source>
</evidence>
<evidence type="ECO:0000313" key="3">
    <source>
        <dbReference type="Proteomes" id="UP000777438"/>
    </source>
</evidence>
<feature type="compositionally biased region" description="Basic residues" evidence="1">
    <location>
        <begin position="143"/>
        <end position="153"/>
    </location>
</feature>
<dbReference type="Proteomes" id="UP000777438">
    <property type="component" value="Unassembled WGS sequence"/>
</dbReference>
<keyword evidence="3" id="KW-1185">Reference proteome</keyword>
<name>A0A9P9AI01_9HYPO</name>